<dbReference type="AlphaFoldDB" id="L5K2E2"/>
<dbReference type="InParanoid" id="L5K2E2"/>
<accession>L5K2E2</accession>
<sequence length="108" mass="12228">MEWCLGRIDWLWHTLMVTVVFYEGEHQVTLVVILTLLCGSVNSPLSNQPGGKSQYPISRGDKLRKPVITPKVREDYKILKNTADQFLSQSGYTEVNLSKLFADCAVKL</sequence>
<evidence type="ECO:0000313" key="2">
    <source>
        <dbReference type="Proteomes" id="UP000010552"/>
    </source>
</evidence>
<dbReference type="EMBL" id="KB031066">
    <property type="protein sequence ID" value="ELK04901.1"/>
    <property type="molecule type" value="Genomic_DNA"/>
</dbReference>
<protein>
    <submittedName>
        <fullName evidence="1">DNA polymerase alpha catalytic subunit</fullName>
    </submittedName>
</protein>
<gene>
    <name evidence="1" type="ORF">PAL_GLEAN10002246</name>
</gene>
<proteinExistence type="predicted"/>
<reference evidence="2" key="1">
    <citation type="journal article" date="2013" name="Science">
        <title>Comparative analysis of bat genomes provides insight into the evolution of flight and immunity.</title>
        <authorList>
            <person name="Zhang G."/>
            <person name="Cowled C."/>
            <person name="Shi Z."/>
            <person name="Huang Z."/>
            <person name="Bishop-Lilly K.A."/>
            <person name="Fang X."/>
            <person name="Wynne J.W."/>
            <person name="Xiong Z."/>
            <person name="Baker M.L."/>
            <person name="Zhao W."/>
            <person name="Tachedjian M."/>
            <person name="Zhu Y."/>
            <person name="Zhou P."/>
            <person name="Jiang X."/>
            <person name="Ng J."/>
            <person name="Yang L."/>
            <person name="Wu L."/>
            <person name="Xiao J."/>
            <person name="Feng Y."/>
            <person name="Chen Y."/>
            <person name="Sun X."/>
            <person name="Zhang Y."/>
            <person name="Marsh G.A."/>
            <person name="Crameri G."/>
            <person name="Broder C.C."/>
            <person name="Frey K.G."/>
            <person name="Wang L.F."/>
            <person name="Wang J."/>
        </authorList>
    </citation>
    <scope>NUCLEOTIDE SEQUENCE [LARGE SCALE GENOMIC DNA]</scope>
</reference>
<keyword evidence="2" id="KW-1185">Reference proteome</keyword>
<organism evidence="1 2">
    <name type="scientific">Pteropus alecto</name>
    <name type="common">Black flying fox</name>
    <dbReference type="NCBI Taxonomy" id="9402"/>
    <lineage>
        <taxon>Eukaryota</taxon>
        <taxon>Metazoa</taxon>
        <taxon>Chordata</taxon>
        <taxon>Craniata</taxon>
        <taxon>Vertebrata</taxon>
        <taxon>Euteleostomi</taxon>
        <taxon>Mammalia</taxon>
        <taxon>Eutheria</taxon>
        <taxon>Laurasiatheria</taxon>
        <taxon>Chiroptera</taxon>
        <taxon>Yinpterochiroptera</taxon>
        <taxon>Pteropodoidea</taxon>
        <taxon>Pteropodidae</taxon>
        <taxon>Pteropodinae</taxon>
        <taxon>Pteropus</taxon>
    </lineage>
</organism>
<name>L5K2E2_PTEAL</name>
<evidence type="ECO:0000313" key="1">
    <source>
        <dbReference type="EMBL" id="ELK04901.1"/>
    </source>
</evidence>
<dbReference type="Proteomes" id="UP000010552">
    <property type="component" value="Unassembled WGS sequence"/>
</dbReference>
<dbReference type="STRING" id="9402.L5K2E2"/>